<dbReference type="AlphaFoldDB" id="A0AA85JFY6"/>
<organism evidence="3 4">
    <name type="scientific">Trichobilharzia regenti</name>
    <name type="common">Nasal bird schistosome</name>
    <dbReference type="NCBI Taxonomy" id="157069"/>
    <lineage>
        <taxon>Eukaryota</taxon>
        <taxon>Metazoa</taxon>
        <taxon>Spiralia</taxon>
        <taxon>Lophotrochozoa</taxon>
        <taxon>Platyhelminthes</taxon>
        <taxon>Trematoda</taxon>
        <taxon>Digenea</taxon>
        <taxon>Strigeidida</taxon>
        <taxon>Schistosomatoidea</taxon>
        <taxon>Schistosomatidae</taxon>
        <taxon>Trichobilharzia</taxon>
    </lineage>
</organism>
<name>A0AA85JFY6_TRIRE</name>
<dbReference type="PANTHER" id="PTHR13663:SF2">
    <property type="entry name" value="SIMILAR TO RIKEN CDNA 6430548M08"/>
    <property type="match status" value="1"/>
</dbReference>
<feature type="compositionally biased region" description="Pro residues" evidence="1">
    <location>
        <begin position="174"/>
        <end position="183"/>
    </location>
</feature>
<dbReference type="Pfam" id="PF12335">
    <property type="entry name" value="SBF2"/>
    <property type="match status" value="1"/>
</dbReference>
<proteinExistence type="predicted"/>
<dbReference type="InterPro" id="IPR022096">
    <property type="entry name" value="SBF1/SBF2"/>
</dbReference>
<feature type="compositionally biased region" description="Low complexity" evidence="1">
    <location>
        <begin position="286"/>
        <end position="300"/>
    </location>
</feature>
<feature type="compositionally biased region" description="Basic and acidic residues" evidence="1">
    <location>
        <begin position="94"/>
        <end position="105"/>
    </location>
</feature>
<feature type="region of interest" description="Disordered" evidence="1">
    <location>
        <begin position="286"/>
        <end position="323"/>
    </location>
</feature>
<reference evidence="4" key="2">
    <citation type="submission" date="2023-11" db="UniProtKB">
        <authorList>
            <consortium name="WormBaseParasite"/>
        </authorList>
    </citation>
    <scope>IDENTIFICATION</scope>
</reference>
<feature type="compositionally biased region" description="Polar residues" evidence="1">
    <location>
        <begin position="310"/>
        <end position="323"/>
    </location>
</feature>
<feature type="compositionally biased region" description="Low complexity" evidence="1">
    <location>
        <begin position="162"/>
        <end position="171"/>
    </location>
</feature>
<evidence type="ECO:0000256" key="1">
    <source>
        <dbReference type="SAM" id="MobiDB-lite"/>
    </source>
</evidence>
<evidence type="ECO:0000313" key="4">
    <source>
        <dbReference type="WBParaSite" id="TREG1_3320.1"/>
    </source>
</evidence>
<evidence type="ECO:0000313" key="3">
    <source>
        <dbReference type="Proteomes" id="UP000050795"/>
    </source>
</evidence>
<evidence type="ECO:0000259" key="2">
    <source>
        <dbReference type="Pfam" id="PF12335"/>
    </source>
</evidence>
<dbReference type="PANTHER" id="PTHR13663">
    <property type="entry name" value="SIMILAR TO RIKEN CDNA 6430548M08"/>
    <property type="match status" value="1"/>
</dbReference>
<dbReference type="Proteomes" id="UP000050795">
    <property type="component" value="Unassembled WGS sequence"/>
</dbReference>
<feature type="region of interest" description="Disordered" evidence="1">
    <location>
        <begin position="85"/>
        <end position="120"/>
    </location>
</feature>
<dbReference type="InterPro" id="IPR039872">
    <property type="entry name" value="KIAA0513"/>
</dbReference>
<feature type="domain" description="SBF1/SBF2" evidence="2">
    <location>
        <begin position="359"/>
        <end position="479"/>
    </location>
</feature>
<dbReference type="WBParaSite" id="TREG1_3320.1">
    <property type="protein sequence ID" value="TREG1_3320.1"/>
    <property type="gene ID" value="TREG1_3320"/>
</dbReference>
<feature type="region of interest" description="Disordered" evidence="1">
    <location>
        <begin position="135"/>
        <end position="222"/>
    </location>
</feature>
<keyword evidence="3" id="KW-1185">Reference proteome</keyword>
<sequence length="531" mass="58633">MSFGNFLRRISFDSEKIHTDSPTSSEGNETSGMNAFFTSPSKIFESVNAKTGHLVSDLNQKLDISGKLDSIKQASVGTLEQVVRGSSSVVVNRSDSKDVPQREEIIAGENAVKPSDIDSPSFYNKSKADFDVAHSTKSTSQFSPAHQSQTSSSTAAGGGSSSSGLRRQSTQNTPRPPRPPPPSSAALSRAMSLDENNLSAQMKTIRKGQPTDEQSDDSHRMKYSGKDRLLSSKAIEESCILQQPDALVIEEEENSSASEYGENGDQPIYRPESELPIPADKQTSISISHAKSPASSSKSAAVRDEEQKETSSSAYRLTSTEPSGTNIEEIQEFMELYASALIIGRSDYIKNKEIELQELLTTPAGRIGFVNALEQESRRTQGLVDLQALPKLLDQIGLLLVECQNAEDFSPAKKLLTISLQFYTYDPSVSTDRTFIFAYIKNQPIWQSLRFWNACFFQSLQEARSKAEESPYDARKSASTTYDQLKSYLHTMNVFNLHETIKQEFLRKQADLFNLNDDEISSLLSIISSSD</sequence>
<protein>
    <recommendedName>
        <fullName evidence="2">SBF1/SBF2 domain-containing protein</fullName>
    </recommendedName>
</protein>
<feature type="compositionally biased region" description="Polar residues" evidence="1">
    <location>
        <begin position="135"/>
        <end position="146"/>
    </location>
</feature>
<reference evidence="3" key="1">
    <citation type="submission" date="2022-06" db="EMBL/GenBank/DDBJ databases">
        <authorList>
            <person name="Berger JAMES D."/>
            <person name="Berger JAMES D."/>
        </authorList>
    </citation>
    <scope>NUCLEOTIDE SEQUENCE [LARGE SCALE GENOMIC DNA]</scope>
</reference>
<accession>A0AA85JFY6</accession>
<feature type="region of interest" description="Disordered" evidence="1">
    <location>
        <begin position="252"/>
        <end position="274"/>
    </location>
</feature>